<dbReference type="GO" id="GO:0008773">
    <property type="term" value="F:[protein-PII] uridylyltransferase activity"/>
    <property type="evidence" value="ECO:0007669"/>
    <property type="project" value="InterPro"/>
</dbReference>
<evidence type="ECO:0000313" key="5">
    <source>
        <dbReference type="Proteomes" id="UP000546464"/>
    </source>
</evidence>
<name>A0A842HC23_9BACT</name>
<dbReference type="Proteomes" id="UP000546464">
    <property type="component" value="Unassembled WGS sequence"/>
</dbReference>
<dbReference type="GO" id="GO:0003700">
    <property type="term" value="F:DNA-binding transcription factor activity"/>
    <property type="evidence" value="ECO:0007669"/>
    <property type="project" value="TreeGrafter"/>
</dbReference>
<keyword evidence="1" id="KW-0129">CBS domain</keyword>
<comment type="caution">
    <text evidence="4">The sequence shown here is derived from an EMBL/GenBank/DDBJ whole genome shotgun (WGS) entry which is preliminary data.</text>
</comment>
<sequence length="643" mass="72416">MKTSSISLRVADFLKQYPPFEFLSLQDLVHLAGSGRVKFHEEGEHVFDEGEPRNRHFYVIQQGTVNLYTRSPKGGEELVDVRVEGDLLGIFWLMGEQPYRYTAITASDTLLYALPFEDFLPLVARYPAATRYLVDYFSELPAGKGEDSGNEAGQEQRLWLQKSGVHHTFESDGYLTCSPGEKVREVALKLSAHHQQAAIVTSAEALPLGIVTEADLCRRVATGEISPEAPVETLMTSPVRTVGPDLNAGELLLRMLRYRLRHLCVTRDGTPDSPVMGLVSERELQLNYGRLPNALGRQILAASDVRALSRLRDRADELLLEYLENEADMGFLIDFVAEIDGLVLNRALQMGEQHLLDRGLEKPDVGFCWLAMHSEGRKERLIRSAQRTALVYEDPPVEISRYCRRWFLHLAEEVSHILVGCGFPFDTNGRLASNTEWCQPLTTWKAYFSRWIHEPIESNIVSLTSLFDLRAVGGKKELADALSSHIRAEIKESPNFIPLLANDAMANLPPVTIFRDSVMDKAGILWSCIDTKMHALYPLVDVGRVFALEYEQEDCTSTIERFTRMADLLPDERELFRAAADAARASLALQSLIGHRRGDNGQFIRPHELTKSDQEHLKGVFRTIVRLLDFAAAHFKLNGEGKR</sequence>
<accession>A0A842HC23</accession>
<keyword evidence="5" id="KW-1185">Reference proteome</keyword>
<dbReference type="Pfam" id="PF00027">
    <property type="entry name" value="cNMP_binding"/>
    <property type="match status" value="1"/>
</dbReference>
<evidence type="ECO:0000313" key="4">
    <source>
        <dbReference type="EMBL" id="MBC2593729.1"/>
    </source>
</evidence>
<gene>
    <name evidence="4" type="ORF">H5P28_05580</name>
</gene>
<evidence type="ECO:0000256" key="1">
    <source>
        <dbReference type="PROSITE-ProRule" id="PRU00703"/>
    </source>
</evidence>
<dbReference type="SUPFAM" id="SSF54631">
    <property type="entry name" value="CBS-domain pair"/>
    <property type="match status" value="1"/>
</dbReference>
<dbReference type="InterPro" id="IPR018821">
    <property type="entry name" value="DUF294_put_nucleoTrafse_sb-bd"/>
</dbReference>
<dbReference type="InterPro" id="IPR050397">
    <property type="entry name" value="Env_Response_Regulators"/>
</dbReference>
<dbReference type="RefSeq" id="WP_185674729.1">
    <property type="nucleotide sequence ID" value="NZ_JACHVB010000014.1"/>
</dbReference>
<dbReference type="PANTHER" id="PTHR24567:SF28">
    <property type="entry name" value="LISTERIOLYSIN REGULATORY PROTEIN"/>
    <property type="match status" value="1"/>
</dbReference>
<feature type="domain" description="CBS" evidence="3">
    <location>
        <begin position="235"/>
        <end position="295"/>
    </location>
</feature>
<dbReference type="CDD" id="cd00038">
    <property type="entry name" value="CAP_ED"/>
    <property type="match status" value="1"/>
</dbReference>
<dbReference type="InterPro" id="IPR014710">
    <property type="entry name" value="RmlC-like_jellyroll"/>
</dbReference>
<dbReference type="AlphaFoldDB" id="A0A842HC23"/>
<dbReference type="SMART" id="SM00100">
    <property type="entry name" value="cNMP"/>
    <property type="match status" value="1"/>
</dbReference>
<dbReference type="Pfam" id="PF10335">
    <property type="entry name" value="DUF294_C"/>
    <property type="match status" value="1"/>
</dbReference>
<protein>
    <submittedName>
        <fullName evidence="4">Cyclic nucleotide-binding domain-containing protein</fullName>
    </submittedName>
</protein>
<dbReference type="InterPro" id="IPR046342">
    <property type="entry name" value="CBS_dom_sf"/>
</dbReference>
<dbReference type="Pfam" id="PF03445">
    <property type="entry name" value="DUF294"/>
    <property type="match status" value="1"/>
</dbReference>
<organism evidence="4 5">
    <name type="scientific">Ruficoccus amylovorans</name>
    <dbReference type="NCBI Taxonomy" id="1804625"/>
    <lineage>
        <taxon>Bacteria</taxon>
        <taxon>Pseudomonadati</taxon>
        <taxon>Verrucomicrobiota</taxon>
        <taxon>Opitutia</taxon>
        <taxon>Puniceicoccales</taxon>
        <taxon>Cerasicoccaceae</taxon>
        <taxon>Ruficoccus</taxon>
    </lineage>
</organism>
<dbReference type="InterPro" id="IPR000644">
    <property type="entry name" value="CBS_dom"/>
</dbReference>
<dbReference type="SUPFAM" id="SSF51206">
    <property type="entry name" value="cAMP-binding domain-like"/>
    <property type="match status" value="1"/>
</dbReference>
<dbReference type="Gene3D" id="3.10.580.10">
    <property type="entry name" value="CBS-domain"/>
    <property type="match status" value="1"/>
</dbReference>
<feature type="domain" description="Cyclic nucleotide-binding" evidence="2">
    <location>
        <begin position="19"/>
        <end position="140"/>
    </location>
</feature>
<dbReference type="PANTHER" id="PTHR24567">
    <property type="entry name" value="CRP FAMILY TRANSCRIPTIONAL REGULATORY PROTEIN"/>
    <property type="match status" value="1"/>
</dbReference>
<evidence type="ECO:0000259" key="2">
    <source>
        <dbReference type="PROSITE" id="PS50042"/>
    </source>
</evidence>
<dbReference type="EMBL" id="JACHVB010000014">
    <property type="protein sequence ID" value="MBC2593729.1"/>
    <property type="molecule type" value="Genomic_DNA"/>
</dbReference>
<dbReference type="PROSITE" id="PS50042">
    <property type="entry name" value="CNMP_BINDING_3"/>
    <property type="match status" value="1"/>
</dbReference>
<dbReference type="Pfam" id="PF00571">
    <property type="entry name" value="CBS"/>
    <property type="match status" value="2"/>
</dbReference>
<evidence type="ECO:0000259" key="3">
    <source>
        <dbReference type="PROSITE" id="PS51371"/>
    </source>
</evidence>
<dbReference type="Gene3D" id="2.60.120.10">
    <property type="entry name" value="Jelly Rolls"/>
    <property type="match status" value="1"/>
</dbReference>
<reference evidence="4 5" key="1">
    <citation type="submission" date="2020-07" db="EMBL/GenBank/DDBJ databases">
        <authorList>
            <person name="Feng X."/>
        </authorList>
    </citation>
    <scope>NUCLEOTIDE SEQUENCE [LARGE SCALE GENOMIC DNA]</scope>
    <source>
        <strain evidence="4 5">JCM31066</strain>
    </source>
</reference>
<dbReference type="InterPro" id="IPR000595">
    <property type="entry name" value="cNMP-bd_dom"/>
</dbReference>
<dbReference type="InterPro" id="IPR005105">
    <property type="entry name" value="GlnD_Uridyltrans_N"/>
</dbReference>
<dbReference type="InterPro" id="IPR018490">
    <property type="entry name" value="cNMP-bd_dom_sf"/>
</dbReference>
<dbReference type="GO" id="GO:0005829">
    <property type="term" value="C:cytosol"/>
    <property type="evidence" value="ECO:0007669"/>
    <property type="project" value="TreeGrafter"/>
</dbReference>
<dbReference type="PROSITE" id="PS51371">
    <property type="entry name" value="CBS"/>
    <property type="match status" value="1"/>
</dbReference>
<proteinExistence type="predicted"/>
<dbReference type="CDD" id="cd05401">
    <property type="entry name" value="NT_GlnE_GlnD_like"/>
    <property type="match status" value="1"/>
</dbReference>